<keyword evidence="3" id="KW-1185">Reference proteome</keyword>
<feature type="chain" id="PRO_5045235722" description="Lumazine-binding protein" evidence="1">
    <location>
        <begin position="22"/>
        <end position="142"/>
    </location>
</feature>
<feature type="signal peptide" evidence="1">
    <location>
        <begin position="1"/>
        <end position="21"/>
    </location>
</feature>
<evidence type="ECO:0000256" key="1">
    <source>
        <dbReference type="SAM" id="SignalP"/>
    </source>
</evidence>
<reference evidence="3" key="1">
    <citation type="journal article" date="2019" name="Int. J. Syst. Evol. Microbiol.">
        <title>The Global Catalogue of Microorganisms (GCM) 10K type strain sequencing project: providing services to taxonomists for standard genome sequencing and annotation.</title>
        <authorList>
            <consortium name="The Broad Institute Genomics Platform"/>
            <consortium name="The Broad Institute Genome Sequencing Center for Infectious Disease"/>
            <person name="Wu L."/>
            <person name="Ma J."/>
        </authorList>
    </citation>
    <scope>NUCLEOTIDE SEQUENCE [LARGE SCALE GENOMIC DNA]</scope>
    <source>
        <strain evidence="3">JCM 18283</strain>
    </source>
</reference>
<name>A0ABP9FM27_9SPHI</name>
<keyword evidence="1" id="KW-0732">Signal</keyword>
<organism evidence="2 3">
    <name type="scientific">Mucilaginibacter defluvii</name>
    <dbReference type="NCBI Taxonomy" id="1196019"/>
    <lineage>
        <taxon>Bacteria</taxon>
        <taxon>Pseudomonadati</taxon>
        <taxon>Bacteroidota</taxon>
        <taxon>Sphingobacteriia</taxon>
        <taxon>Sphingobacteriales</taxon>
        <taxon>Sphingobacteriaceae</taxon>
        <taxon>Mucilaginibacter</taxon>
    </lineage>
</organism>
<evidence type="ECO:0000313" key="2">
    <source>
        <dbReference type="EMBL" id="GAA4904245.1"/>
    </source>
</evidence>
<comment type="caution">
    <text evidence="2">The sequence shown here is derived from an EMBL/GenBank/DDBJ whole genome shotgun (WGS) entry which is preliminary data.</text>
</comment>
<evidence type="ECO:0008006" key="4">
    <source>
        <dbReference type="Google" id="ProtNLM"/>
    </source>
</evidence>
<evidence type="ECO:0000313" key="3">
    <source>
        <dbReference type="Proteomes" id="UP001501436"/>
    </source>
</evidence>
<accession>A0ABP9FM27</accession>
<dbReference type="SUPFAM" id="SSF54427">
    <property type="entry name" value="NTF2-like"/>
    <property type="match status" value="1"/>
</dbReference>
<protein>
    <recommendedName>
        <fullName evidence="4">Lumazine-binding protein</fullName>
    </recommendedName>
</protein>
<sequence>MKNLRILFAMLLMLAGSLAKANNDDDYKLTKTYATNIYVEAVTLGKLGGFENILDKDAKFCILMGNKRVATYGKAEMLKYMEANLKGIKQLCDTHSTVVEENGQMSVLKVEMKYGNFIRTNYVTFADTGKGWKITNVCSVYK</sequence>
<dbReference type="Proteomes" id="UP001501436">
    <property type="component" value="Unassembled WGS sequence"/>
</dbReference>
<dbReference type="RefSeq" id="WP_345329204.1">
    <property type="nucleotide sequence ID" value="NZ_BAABJI010000001.1"/>
</dbReference>
<dbReference type="InterPro" id="IPR032710">
    <property type="entry name" value="NTF2-like_dom_sf"/>
</dbReference>
<proteinExistence type="predicted"/>
<gene>
    <name evidence="2" type="ORF">GCM10023313_03540</name>
</gene>
<dbReference type="Gene3D" id="3.10.450.50">
    <property type="match status" value="1"/>
</dbReference>
<dbReference type="EMBL" id="BAABJI010000001">
    <property type="protein sequence ID" value="GAA4904245.1"/>
    <property type="molecule type" value="Genomic_DNA"/>
</dbReference>